<dbReference type="InterPro" id="IPR036922">
    <property type="entry name" value="Rieske_2Fe-2S_sf"/>
</dbReference>
<dbReference type="OrthoDB" id="311718at2"/>
<dbReference type="SUPFAM" id="SSF50022">
    <property type="entry name" value="ISP domain"/>
    <property type="match status" value="1"/>
</dbReference>
<organism evidence="1 2">
    <name type="scientific">Billgrantia endophytica</name>
    <dbReference type="NCBI Taxonomy" id="2033802"/>
    <lineage>
        <taxon>Bacteria</taxon>
        <taxon>Pseudomonadati</taxon>
        <taxon>Pseudomonadota</taxon>
        <taxon>Gammaproteobacteria</taxon>
        <taxon>Oceanospirillales</taxon>
        <taxon>Halomonadaceae</taxon>
        <taxon>Billgrantia</taxon>
    </lineage>
</organism>
<evidence type="ECO:0008006" key="3">
    <source>
        <dbReference type="Google" id="ProtNLM"/>
    </source>
</evidence>
<dbReference type="Proteomes" id="UP000235803">
    <property type="component" value="Unassembled WGS sequence"/>
</dbReference>
<evidence type="ECO:0000313" key="2">
    <source>
        <dbReference type="Proteomes" id="UP000235803"/>
    </source>
</evidence>
<dbReference type="EMBL" id="PNRF01000042">
    <property type="protein sequence ID" value="PMR72732.1"/>
    <property type="molecule type" value="Genomic_DNA"/>
</dbReference>
<proteinExistence type="predicted"/>
<reference evidence="1 2" key="1">
    <citation type="submission" date="2018-01" db="EMBL/GenBank/DDBJ databases">
        <title>Halomonas endophytica sp. nov., isolated from storage liquid in the stems of Populus euphratica.</title>
        <authorList>
            <person name="Chen C."/>
        </authorList>
    </citation>
    <scope>NUCLEOTIDE SEQUENCE [LARGE SCALE GENOMIC DNA]</scope>
    <source>
        <strain evidence="1 2">MC28</strain>
    </source>
</reference>
<sequence length="73" mass="8103">MASAFVRWGLVSVDKRTERLKLSADCPYMKCIVHWNAAESTWDCPCHGSRFDHRWRGDRGVGISSFVTGGGSG</sequence>
<accession>A0A2N7TX19</accession>
<comment type="caution">
    <text evidence="1">The sequence shown here is derived from an EMBL/GenBank/DDBJ whole genome shotgun (WGS) entry which is preliminary data.</text>
</comment>
<keyword evidence="2" id="KW-1185">Reference proteome</keyword>
<evidence type="ECO:0000313" key="1">
    <source>
        <dbReference type="EMBL" id="PMR72732.1"/>
    </source>
</evidence>
<protein>
    <recommendedName>
        <fullName evidence="3">Rieske domain-containing protein</fullName>
    </recommendedName>
</protein>
<name>A0A2N7TX19_9GAMM</name>
<gene>
    <name evidence="1" type="ORF">C1H69_20000</name>
</gene>
<dbReference type="AlphaFoldDB" id="A0A2N7TX19"/>
<dbReference type="Gene3D" id="2.102.10.10">
    <property type="entry name" value="Rieske [2Fe-2S] iron-sulphur domain"/>
    <property type="match status" value="1"/>
</dbReference>
<dbReference type="GO" id="GO:0051537">
    <property type="term" value="F:2 iron, 2 sulfur cluster binding"/>
    <property type="evidence" value="ECO:0007669"/>
    <property type="project" value="InterPro"/>
</dbReference>